<dbReference type="InterPro" id="IPR001304">
    <property type="entry name" value="C-type_lectin-like"/>
</dbReference>
<gene>
    <name evidence="3" type="ORF">PSYICH_LOCUS7859</name>
</gene>
<protein>
    <recommendedName>
        <fullName evidence="2">C-type lectin domain-containing protein</fullName>
    </recommendedName>
</protein>
<feature type="domain" description="C-type lectin" evidence="2">
    <location>
        <begin position="31"/>
        <end position="156"/>
    </location>
</feature>
<dbReference type="EMBL" id="OV651814">
    <property type="protein sequence ID" value="CAH1106710.1"/>
    <property type="molecule type" value="Genomic_DNA"/>
</dbReference>
<feature type="chain" id="PRO_5040481430" description="C-type lectin domain-containing protein" evidence="1">
    <location>
        <begin position="20"/>
        <end position="161"/>
    </location>
</feature>
<evidence type="ECO:0000313" key="4">
    <source>
        <dbReference type="Proteomes" id="UP001153636"/>
    </source>
</evidence>
<dbReference type="PROSITE" id="PS50041">
    <property type="entry name" value="C_TYPE_LECTIN_2"/>
    <property type="match status" value="1"/>
</dbReference>
<sequence>MNYLLAISCVFICFTTIIAFPKNDLQHTFKQGNKSFLIHTVKMNFSDAYNFCKNSNLQLAAVETIAEDDKIFKELSYLGFFLAPKAFWTSGTKLANSNRWIWLISTKTIAYFNWGDAEPSKKYGNEFCIAVHPDNYSETGYWSARNCSSTAYPICQTVSLN</sequence>
<dbReference type="Pfam" id="PF00059">
    <property type="entry name" value="Lectin_C"/>
    <property type="match status" value="1"/>
</dbReference>
<dbReference type="InterPro" id="IPR016186">
    <property type="entry name" value="C-type_lectin-like/link_sf"/>
</dbReference>
<dbReference type="SUPFAM" id="SSF56436">
    <property type="entry name" value="C-type lectin-like"/>
    <property type="match status" value="1"/>
</dbReference>
<dbReference type="AlphaFoldDB" id="A0A9P0CV52"/>
<proteinExistence type="predicted"/>
<dbReference type="Gene3D" id="3.10.100.10">
    <property type="entry name" value="Mannose-Binding Protein A, subunit A"/>
    <property type="match status" value="1"/>
</dbReference>
<evidence type="ECO:0000256" key="1">
    <source>
        <dbReference type="SAM" id="SignalP"/>
    </source>
</evidence>
<dbReference type="SMART" id="SM00034">
    <property type="entry name" value="CLECT"/>
    <property type="match status" value="1"/>
</dbReference>
<accession>A0A9P0CV52</accession>
<keyword evidence="1" id="KW-0732">Signal</keyword>
<organism evidence="3 4">
    <name type="scientific">Psylliodes chrysocephalus</name>
    <dbReference type="NCBI Taxonomy" id="3402493"/>
    <lineage>
        <taxon>Eukaryota</taxon>
        <taxon>Metazoa</taxon>
        <taxon>Ecdysozoa</taxon>
        <taxon>Arthropoda</taxon>
        <taxon>Hexapoda</taxon>
        <taxon>Insecta</taxon>
        <taxon>Pterygota</taxon>
        <taxon>Neoptera</taxon>
        <taxon>Endopterygota</taxon>
        <taxon>Coleoptera</taxon>
        <taxon>Polyphaga</taxon>
        <taxon>Cucujiformia</taxon>
        <taxon>Chrysomeloidea</taxon>
        <taxon>Chrysomelidae</taxon>
        <taxon>Galerucinae</taxon>
        <taxon>Alticini</taxon>
        <taxon>Psylliodes</taxon>
    </lineage>
</organism>
<dbReference type="CDD" id="cd00037">
    <property type="entry name" value="CLECT"/>
    <property type="match status" value="1"/>
</dbReference>
<keyword evidence="4" id="KW-1185">Reference proteome</keyword>
<dbReference type="Proteomes" id="UP001153636">
    <property type="component" value="Chromosome 2"/>
</dbReference>
<reference evidence="3" key="1">
    <citation type="submission" date="2022-01" db="EMBL/GenBank/DDBJ databases">
        <authorList>
            <person name="King R."/>
        </authorList>
    </citation>
    <scope>NUCLEOTIDE SEQUENCE</scope>
</reference>
<evidence type="ECO:0000259" key="2">
    <source>
        <dbReference type="PROSITE" id="PS50041"/>
    </source>
</evidence>
<dbReference type="InterPro" id="IPR016187">
    <property type="entry name" value="CTDL_fold"/>
</dbReference>
<feature type="signal peptide" evidence="1">
    <location>
        <begin position="1"/>
        <end position="19"/>
    </location>
</feature>
<evidence type="ECO:0000313" key="3">
    <source>
        <dbReference type="EMBL" id="CAH1106710.1"/>
    </source>
</evidence>
<name>A0A9P0CV52_9CUCU</name>
<dbReference type="OrthoDB" id="6650247at2759"/>